<accession>A0ACB7PEI0</accession>
<sequence length="418" mass="45635">MQPLQKAGIDVSTTNNETVSPLRVLISGAGIAGPALALHLSRLPAPLKCIITIVERHPDLRGQGIAAMRALGLEEQVRAIVVNEPGLRIVDRRRGALRAYFASNKSGKGAQGFSAEWELMRGDLYGVLYEATKGLEGVRYVFGTTVERLEHVREGTAARVWLSDGTEGEYDLVVGCDGVGSREGDTPDAEWCHLGGRRFFLTRRDRPDCLRVFLGYAGADEEFVKAAKHGTIPEQKQAWVNAFKHDLLDSFKVSRLLKGLDSPEADDFYSHQFAQIKLDNWSEGRIAVLGDSASCPAPLTGQGTSLALCGAYVLAGEIARACSKAAEKEDANPWDSIPAALKAYEATLRPLVHSIQGDSVKGTVNLMCPDSGWFIDPPQLACSLYTKLRLDWLVARFQSDNTGKWKLPEYPELAKPKA</sequence>
<evidence type="ECO:0000313" key="2">
    <source>
        <dbReference type="Proteomes" id="UP000724584"/>
    </source>
</evidence>
<keyword evidence="2" id="KW-1185">Reference proteome</keyword>
<reference evidence="1 2" key="1">
    <citation type="journal article" date="2021" name="Nat. Commun.">
        <title>Genetic determinants of endophytism in the Arabidopsis root mycobiome.</title>
        <authorList>
            <person name="Mesny F."/>
            <person name="Miyauchi S."/>
            <person name="Thiergart T."/>
            <person name="Pickel B."/>
            <person name="Atanasova L."/>
            <person name="Karlsson M."/>
            <person name="Huettel B."/>
            <person name="Barry K.W."/>
            <person name="Haridas S."/>
            <person name="Chen C."/>
            <person name="Bauer D."/>
            <person name="Andreopoulos W."/>
            <person name="Pangilinan J."/>
            <person name="LaButti K."/>
            <person name="Riley R."/>
            <person name="Lipzen A."/>
            <person name="Clum A."/>
            <person name="Drula E."/>
            <person name="Henrissat B."/>
            <person name="Kohler A."/>
            <person name="Grigoriev I.V."/>
            <person name="Martin F.M."/>
            <person name="Hacquard S."/>
        </authorList>
    </citation>
    <scope>NUCLEOTIDE SEQUENCE [LARGE SCALE GENOMIC DNA]</scope>
    <source>
        <strain evidence="1 2">MPI-SDFR-AT-0079</strain>
    </source>
</reference>
<gene>
    <name evidence="1" type="ORF">F5144DRAFT_620280</name>
</gene>
<comment type="caution">
    <text evidence="1">The sequence shown here is derived from an EMBL/GenBank/DDBJ whole genome shotgun (WGS) entry which is preliminary data.</text>
</comment>
<name>A0ACB7PEI0_9PEZI</name>
<dbReference type="Proteomes" id="UP000724584">
    <property type="component" value="Unassembled WGS sequence"/>
</dbReference>
<organism evidence="1 2">
    <name type="scientific">Chaetomium tenue</name>
    <dbReference type="NCBI Taxonomy" id="1854479"/>
    <lineage>
        <taxon>Eukaryota</taxon>
        <taxon>Fungi</taxon>
        <taxon>Dikarya</taxon>
        <taxon>Ascomycota</taxon>
        <taxon>Pezizomycotina</taxon>
        <taxon>Sordariomycetes</taxon>
        <taxon>Sordariomycetidae</taxon>
        <taxon>Sordariales</taxon>
        <taxon>Chaetomiaceae</taxon>
        <taxon>Chaetomium</taxon>
    </lineage>
</organism>
<protein>
    <submittedName>
        <fullName evidence="1">Uncharacterized protein</fullName>
    </submittedName>
</protein>
<dbReference type="EMBL" id="JAGIZQ010000003">
    <property type="protein sequence ID" value="KAH6637241.1"/>
    <property type="molecule type" value="Genomic_DNA"/>
</dbReference>
<proteinExistence type="predicted"/>
<evidence type="ECO:0000313" key="1">
    <source>
        <dbReference type="EMBL" id="KAH6637241.1"/>
    </source>
</evidence>